<comment type="caution">
    <text evidence="1">The sequence shown here is derived from an EMBL/GenBank/DDBJ whole genome shotgun (WGS) entry which is preliminary data.</text>
</comment>
<reference evidence="1" key="1">
    <citation type="journal article" date="2015" name="Nature">
        <title>Complex archaea that bridge the gap between prokaryotes and eukaryotes.</title>
        <authorList>
            <person name="Spang A."/>
            <person name="Saw J.H."/>
            <person name="Jorgensen S.L."/>
            <person name="Zaremba-Niedzwiedzka K."/>
            <person name="Martijn J."/>
            <person name="Lind A.E."/>
            <person name="van Eijk R."/>
            <person name="Schleper C."/>
            <person name="Guy L."/>
            <person name="Ettema T.J."/>
        </authorList>
    </citation>
    <scope>NUCLEOTIDE SEQUENCE</scope>
</reference>
<gene>
    <name evidence="1" type="ORF">LCGC14_2207260</name>
</gene>
<dbReference type="EMBL" id="LAZR01029217">
    <property type="protein sequence ID" value="KKL60245.1"/>
    <property type="molecule type" value="Genomic_DNA"/>
</dbReference>
<proteinExistence type="predicted"/>
<sequence>MDDDKYALECSCIGEVTKVHLVEGLNKEIENIERMHEDANRIKLKHSNEMQDLLDDLQKELKVRIPKIKEMIQKVNEAPTC</sequence>
<evidence type="ECO:0000313" key="1">
    <source>
        <dbReference type="EMBL" id="KKL60245.1"/>
    </source>
</evidence>
<name>A0A0F9FS88_9ZZZZ</name>
<dbReference type="AlphaFoldDB" id="A0A0F9FS88"/>
<accession>A0A0F9FS88</accession>
<organism evidence="1">
    <name type="scientific">marine sediment metagenome</name>
    <dbReference type="NCBI Taxonomy" id="412755"/>
    <lineage>
        <taxon>unclassified sequences</taxon>
        <taxon>metagenomes</taxon>
        <taxon>ecological metagenomes</taxon>
    </lineage>
</organism>
<protein>
    <submittedName>
        <fullName evidence="1">Uncharacterized protein</fullName>
    </submittedName>
</protein>